<evidence type="ECO:0000313" key="6">
    <source>
        <dbReference type="Proteomes" id="UP000192796"/>
    </source>
</evidence>
<keyword evidence="2" id="KW-0560">Oxidoreductase</keyword>
<reference evidence="5 6" key="1">
    <citation type="submission" date="2016-03" db="EMBL/GenBank/DDBJ databases">
        <title>Niastella vici sp. nov., isolated from farmland soil.</title>
        <authorList>
            <person name="Chen L."/>
            <person name="Wang D."/>
            <person name="Yang S."/>
            <person name="Wang G."/>
        </authorList>
    </citation>
    <scope>NUCLEOTIDE SEQUENCE [LARGE SCALE GENOMIC DNA]</scope>
    <source>
        <strain evidence="5 6">DJ57</strain>
    </source>
</reference>
<dbReference type="SUPFAM" id="SSF51197">
    <property type="entry name" value="Clavaminate synthase-like"/>
    <property type="match status" value="1"/>
</dbReference>
<dbReference type="GO" id="GO:0017000">
    <property type="term" value="P:antibiotic biosynthetic process"/>
    <property type="evidence" value="ECO:0007669"/>
    <property type="project" value="UniProtKB-KW"/>
</dbReference>
<dbReference type="InterPro" id="IPR050411">
    <property type="entry name" value="AlphaKG_dependent_hydroxylases"/>
</dbReference>
<protein>
    <recommendedName>
        <fullName evidence="4">TauD/TfdA-like domain-containing protein</fullName>
    </recommendedName>
</protein>
<evidence type="ECO:0000259" key="4">
    <source>
        <dbReference type="Pfam" id="PF02668"/>
    </source>
</evidence>
<name>A0A1V9FRT2_9BACT</name>
<dbReference type="GO" id="GO:0016706">
    <property type="term" value="F:2-oxoglutarate-dependent dioxygenase activity"/>
    <property type="evidence" value="ECO:0007669"/>
    <property type="project" value="UniProtKB-ARBA"/>
</dbReference>
<gene>
    <name evidence="5" type="ORF">A3860_05105</name>
</gene>
<dbReference type="PANTHER" id="PTHR10696:SF56">
    <property type="entry name" value="TAUD_TFDA-LIKE DOMAIN-CONTAINING PROTEIN"/>
    <property type="match status" value="1"/>
</dbReference>
<feature type="domain" description="TauD/TfdA-like" evidence="4">
    <location>
        <begin position="32"/>
        <end position="321"/>
    </location>
</feature>
<dbReference type="Proteomes" id="UP000192796">
    <property type="component" value="Unassembled WGS sequence"/>
</dbReference>
<evidence type="ECO:0000256" key="2">
    <source>
        <dbReference type="ARBA" id="ARBA00023002"/>
    </source>
</evidence>
<accession>A0A1V9FRT2</accession>
<dbReference type="AlphaFoldDB" id="A0A1V9FRT2"/>
<dbReference type="PANTHER" id="PTHR10696">
    <property type="entry name" value="GAMMA-BUTYROBETAINE HYDROXYLASE-RELATED"/>
    <property type="match status" value="1"/>
</dbReference>
<keyword evidence="6" id="KW-1185">Reference proteome</keyword>
<dbReference type="RefSeq" id="WP_081151372.1">
    <property type="nucleotide sequence ID" value="NZ_LVYD01000058.1"/>
</dbReference>
<dbReference type="Gene3D" id="3.60.130.10">
    <property type="entry name" value="Clavaminate synthase-like"/>
    <property type="match status" value="1"/>
</dbReference>
<dbReference type="STRING" id="1703345.A3860_05105"/>
<evidence type="ECO:0000256" key="3">
    <source>
        <dbReference type="ARBA" id="ARBA00023194"/>
    </source>
</evidence>
<comment type="caution">
    <text evidence="5">The sequence shown here is derived from an EMBL/GenBank/DDBJ whole genome shotgun (WGS) entry which is preliminary data.</text>
</comment>
<keyword evidence="3" id="KW-0045">Antibiotic biosynthesis</keyword>
<comment type="cofactor">
    <cofactor evidence="1">
        <name>Fe(2+)</name>
        <dbReference type="ChEBI" id="CHEBI:29033"/>
    </cofactor>
</comment>
<dbReference type="InterPro" id="IPR042098">
    <property type="entry name" value="TauD-like_sf"/>
</dbReference>
<dbReference type="OrthoDB" id="9769888at2"/>
<dbReference type="Pfam" id="PF02668">
    <property type="entry name" value="TauD"/>
    <property type="match status" value="1"/>
</dbReference>
<evidence type="ECO:0000256" key="1">
    <source>
        <dbReference type="ARBA" id="ARBA00001954"/>
    </source>
</evidence>
<sequence length="324" mass="37219">MSNEIQIQGITQGDMSLTLITPGKGAPAGLDSLLTYMDDKRDLLKELLHIQGGLLLRGFDIQRNEDFQSVRDRFAGLSNFSYRDGNSPRTKLSAGIYTSTEYPKEYRITLHNELSYSSKWPAYILFYCHIPAVEGGETTLADGRKLLQRLDASLVNKFREFGVRYTRFMNGNAAIGKSWVSTFETSDRDSIENYCRENDIEFRWEKDALYLAQMGPGVVRHPLTGEEVWFNQANQFHPSSLPEEEYKGLQLLFSQKKCRYPHYAYYGNGEEISEEDLKKITEIQESQAFKLKWHKGDIAILDNVLTAHGRMPFKGERKIYVSMC</sequence>
<organism evidence="5 6">
    <name type="scientific">Niastella vici</name>
    <dbReference type="NCBI Taxonomy" id="1703345"/>
    <lineage>
        <taxon>Bacteria</taxon>
        <taxon>Pseudomonadati</taxon>
        <taxon>Bacteroidota</taxon>
        <taxon>Chitinophagia</taxon>
        <taxon>Chitinophagales</taxon>
        <taxon>Chitinophagaceae</taxon>
        <taxon>Niastella</taxon>
    </lineage>
</organism>
<proteinExistence type="predicted"/>
<dbReference type="EMBL" id="LVYD01000058">
    <property type="protein sequence ID" value="OQP61099.1"/>
    <property type="molecule type" value="Genomic_DNA"/>
</dbReference>
<evidence type="ECO:0000313" key="5">
    <source>
        <dbReference type="EMBL" id="OQP61099.1"/>
    </source>
</evidence>
<dbReference type="InterPro" id="IPR003819">
    <property type="entry name" value="TauD/TfdA-like"/>
</dbReference>